<reference evidence="3" key="1">
    <citation type="submission" date="2016-11" db="EMBL/GenBank/DDBJ databases">
        <authorList>
            <person name="Varghese N."/>
            <person name="Submissions S."/>
        </authorList>
    </citation>
    <scope>NUCLEOTIDE SEQUENCE [LARGE SCALE GENOMIC DNA]</scope>
    <source>
        <strain evidence="3">DSM 19514</strain>
    </source>
</reference>
<dbReference type="AlphaFoldDB" id="A0A1M4YJS0"/>
<protein>
    <submittedName>
        <fullName evidence="2">Outer membrane protein assembly factor BamB, contains PQQ-like beta-propeller repeat</fullName>
    </submittedName>
</protein>
<dbReference type="PANTHER" id="PTHR34512">
    <property type="entry name" value="CELL SURFACE PROTEIN"/>
    <property type="match status" value="1"/>
</dbReference>
<dbReference type="RefSeq" id="WP_084660474.1">
    <property type="nucleotide sequence ID" value="NZ_FQUL01000077.1"/>
</dbReference>
<sequence length="586" mass="61662">MAERLFPGGTSTVVLCSGNPSQAGAVQLGQALATKMSGVLLLTENSQHIGAETLQALSDMTVPQVAPTGTIQPFQPQPGKPTVYIVGDDSAISVKIQDRLTQMGYQVTRISGSAHEIRTQILNIVAPAIPQGLDASSFPSSWTMNEGASNHESFFPVSSTAPAWMKQGVSWNFAEQAAVPLNASFPDLANLGPRNAPVKLTQYLGNALGVTAVNGVIYAESDDYHLYALNAQTGALIWQVGPLNNSLMGDPIVSGNVVYVTTGDTGFSFSQVLKYQLCGGTALLVRGLLYSSLYAFNATTGIMLWRQDFRGNAMPTPILYNNTVYEPTGGGNLWALNAQSGALVWKTALGGFDSMSSPNLYVNPSTKQAPIILGTSDANHVVAVNAVTGAIEWVQPTTLNIFNTGMGDNSPAVDQANGVVIKDSVVNFDMANKTTDLAVYAMNADTGNILWSTDLGRGSAPPAYKSGMALIQNGVVYVGSPVTSMLYALDEFTGKILWTFSFANSGPAGAGRGNAVLAYGVLWIAAGPTIYAVNPTNGQELGTYTPGGRFGIVNPVIVGGTMYLGNSYDWIQAIPLSKIYPGVNLS</sequence>
<dbReference type="Gene3D" id="2.130.10.10">
    <property type="entry name" value="YVTN repeat-like/Quinoprotein amine dehydrogenase"/>
    <property type="match status" value="1"/>
</dbReference>
<dbReference type="SUPFAM" id="SSF50998">
    <property type="entry name" value="Quinoprotein alcohol dehydrogenase-like"/>
    <property type="match status" value="3"/>
</dbReference>
<gene>
    <name evidence="2" type="ORF">SAMN02745225_02356</name>
</gene>
<evidence type="ECO:0000259" key="1">
    <source>
        <dbReference type="Pfam" id="PF13360"/>
    </source>
</evidence>
<evidence type="ECO:0000313" key="2">
    <source>
        <dbReference type="EMBL" id="SHF06095.1"/>
    </source>
</evidence>
<dbReference type="InterPro" id="IPR011047">
    <property type="entry name" value="Quinoprotein_ADH-like_sf"/>
</dbReference>
<dbReference type="SMART" id="SM00564">
    <property type="entry name" value="PQQ"/>
    <property type="match status" value="7"/>
</dbReference>
<dbReference type="InterPro" id="IPR018391">
    <property type="entry name" value="PQQ_b-propeller_rpt"/>
</dbReference>
<dbReference type="Gene3D" id="2.40.128.630">
    <property type="match status" value="2"/>
</dbReference>
<feature type="domain" description="Pyrrolo-quinoline quinone repeat" evidence="1">
    <location>
        <begin position="439"/>
        <end position="541"/>
    </location>
</feature>
<organism evidence="2 3">
    <name type="scientific">Ferrithrix thermotolerans DSM 19514</name>
    <dbReference type="NCBI Taxonomy" id="1121881"/>
    <lineage>
        <taxon>Bacteria</taxon>
        <taxon>Bacillati</taxon>
        <taxon>Actinomycetota</taxon>
        <taxon>Acidimicrobiia</taxon>
        <taxon>Acidimicrobiales</taxon>
        <taxon>Acidimicrobiaceae</taxon>
        <taxon>Ferrithrix</taxon>
    </lineage>
</organism>
<accession>A0A1M4YJS0</accession>
<dbReference type="EMBL" id="FQUL01000077">
    <property type="protein sequence ID" value="SHF06095.1"/>
    <property type="molecule type" value="Genomic_DNA"/>
</dbReference>
<dbReference type="STRING" id="1121881.SAMN02745225_02356"/>
<feature type="domain" description="Pyrrolo-quinoline quinone repeat" evidence="1">
    <location>
        <begin position="292"/>
        <end position="419"/>
    </location>
</feature>
<name>A0A1M4YJS0_9ACTN</name>
<feature type="domain" description="Pyrrolo-quinoline quinone repeat" evidence="1">
    <location>
        <begin position="209"/>
        <end position="267"/>
    </location>
</feature>
<dbReference type="Pfam" id="PF13360">
    <property type="entry name" value="PQQ_2"/>
    <property type="match status" value="3"/>
</dbReference>
<dbReference type="InterPro" id="IPR015943">
    <property type="entry name" value="WD40/YVTN_repeat-like_dom_sf"/>
</dbReference>
<dbReference type="PANTHER" id="PTHR34512:SF30">
    <property type="entry name" value="OUTER MEMBRANE PROTEIN ASSEMBLY FACTOR BAMB"/>
    <property type="match status" value="1"/>
</dbReference>
<keyword evidence="3" id="KW-1185">Reference proteome</keyword>
<dbReference type="Proteomes" id="UP000184295">
    <property type="component" value="Unassembled WGS sequence"/>
</dbReference>
<proteinExistence type="predicted"/>
<dbReference type="InterPro" id="IPR002372">
    <property type="entry name" value="PQQ_rpt_dom"/>
</dbReference>
<evidence type="ECO:0000313" key="3">
    <source>
        <dbReference type="Proteomes" id="UP000184295"/>
    </source>
</evidence>